<dbReference type="AlphaFoldDB" id="D8QYZ0"/>
<feature type="non-terminal residue" evidence="2">
    <location>
        <position position="1"/>
    </location>
</feature>
<dbReference type="Proteomes" id="UP000001514">
    <property type="component" value="Unassembled WGS sequence"/>
</dbReference>
<protein>
    <submittedName>
        <fullName evidence="2">Uncharacterized protein</fullName>
    </submittedName>
</protein>
<dbReference type="PANTHER" id="PTHR36042:SF1">
    <property type="entry name" value="OS05G0490900 PROTEIN"/>
    <property type="match status" value="1"/>
</dbReference>
<dbReference type="HOGENOM" id="CLU_124143_2_0_1"/>
<feature type="transmembrane region" description="Helical" evidence="1">
    <location>
        <begin position="69"/>
        <end position="90"/>
    </location>
</feature>
<feature type="non-terminal residue" evidence="2">
    <location>
        <position position="109"/>
    </location>
</feature>
<evidence type="ECO:0000256" key="1">
    <source>
        <dbReference type="SAM" id="Phobius"/>
    </source>
</evidence>
<keyword evidence="1" id="KW-0472">Membrane</keyword>
<keyword evidence="1" id="KW-1133">Transmembrane helix</keyword>
<organism evidence="3">
    <name type="scientific">Selaginella moellendorffii</name>
    <name type="common">Spikemoss</name>
    <dbReference type="NCBI Taxonomy" id="88036"/>
    <lineage>
        <taxon>Eukaryota</taxon>
        <taxon>Viridiplantae</taxon>
        <taxon>Streptophyta</taxon>
        <taxon>Embryophyta</taxon>
        <taxon>Tracheophyta</taxon>
        <taxon>Lycopodiopsida</taxon>
        <taxon>Selaginellales</taxon>
        <taxon>Selaginellaceae</taxon>
        <taxon>Selaginella</taxon>
    </lineage>
</organism>
<evidence type="ECO:0000313" key="2">
    <source>
        <dbReference type="EMBL" id="EFJ34325.1"/>
    </source>
</evidence>
<dbReference type="FunCoup" id="D8QYZ0">
    <property type="interactions" value="1367"/>
</dbReference>
<dbReference type="PANTHER" id="PTHR36042">
    <property type="entry name" value="OS05G0490900 PROTEIN"/>
    <property type="match status" value="1"/>
</dbReference>
<dbReference type="InParanoid" id="D8QYZ0"/>
<feature type="transmembrane region" description="Helical" evidence="1">
    <location>
        <begin position="32"/>
        <end position="54"/>
    </location>
</feature>
<sequence>PEWAKPGSDVPPPWASGEKKQVSSEGFQDLPYIVYLVASCLVAIAAVGSIFEYFNKNPVFGVIQPDSPFYTPVLGFFSITGIPVSAFLWFRAIKLANKDAERQDKEDGY</sequence>
<dbReference type="KEGG" id="smo:SELMODRAFT_69021"/>
<dbReference type="eggNOG" id="ENOG502S047">
    <property type="taxonomic scope" value="Eukaryota"/>
</dbReference>
<keyword evidence="1" id="KW-0812">Transmembrane</keyword>
<proteinExistence type="predicted"/>
<evidence type="ECO:0000313" key="3">
    <source>
        <dbReference type="Proteomes" id="UP000001514"/>
    </source>
</evidence>
<dbReference type="EMBL" id="GL377569">
    <property type="protein sequence ID" value="EFJ34325.1"/>
    <property type="molecule type" value="Genomic_DNA"/>
</dbReference>
<dbReference type="Gramene" id="EFJ34325">
    <property type="protein sequence ID" value="EFJ34325"/>
    <property type="gene ID" value="SELMODRAFT_69021"/>
</dbReference>
<dbReference type="OMA" id="PWARNES"/>
<reference evidence="2 3" key="1">
    <citation type="journal article" date="2011" name="Science">
        <title>The Selaginella genome identifies genetic changes associated with the evolution of vascular plants.</title>
        <authorList>
            <person name="Banks J.A."/>
            <person name="Nishiyama T."/>
            <person name="Hasebe M."/>
            <person name="Bowman J.L."/>
            <person name="Gribskov M."/>
            <person name="dePamphilis C."/>
            <person name="Albert V.A."/>
            <person name="Aono N."/>
            <person name="Aoyama T."/>
            <person name="Ambrose B.A."/>
            <person name="Ashton N.W."/>
            <person name="Axtell M.J."/>
            <person name="Barker E."/>
            <person name="Barker M.S."/>
            <person name="Bennetzen J.L."/>
            <person name="Bonawitz N.D."/>
            <person name="Chapple C."/>
            <person name="Cheng C."/>
            <person name="Correa L.G."/>
            <person name="Dacre M."/>
            <person name="DeBarry J."/>
            <person name="Dreyer I."/>
            <person name="Elias M."/>
            <person name="Engstrom E.M."/>
            <person name="Estelle M."/>
            <person name="Feng L."/>
            <person name="Finet C."/>
            <person name="Floyd S.K."/>
            <person name="Frommer W.B."/>
            <person name="Fujita T."/>
            <person name="Gramzow L."/>
            <person name="Gutensohn M."/>
            <person name="Harholt J."/>
            <person name="Hattori M."/>
            <person name="Heyl A."/>
            <person name="Hirai T."/>
            <person name="Hiwatashi Y."/>
            <person name="Ishikawa M."/>
            <person name="Iwata M."/>
            <person name="Karol K.G."/>
            <person name="Koehler B."/>
            <person name="Kolukisaoglu U."/>
            <person name="Kubo M."/>
            <person name="Kurata T."/>
            <person name="Lalonde S."/>
            <person name="Li K."/>
            <person name="Li Y."/>
            <person name="Litt A."/>
            <person name="Lyons E."/>
            <person name="Manning G."/>
            <person name="Maruyama T."/>
            <person name="Michael T.P."/>
            <person name="Mikami K."/>
            <person name="Miyazaki S."/>
            <person name="Morinaga S."/>
            <person name="Murata T."/>
            <person name="Mueller-Roeber B."/>
            <person name="Nelson D.R."/>
            <person name="Obara M."/>
            <person name="Oguri Y."/>
            <person name="Olmstead R.G."/>
            <person name="Onodera N."/>
            <person name="Petersen B.L."/>
            <person name="Pils B."/>
            <person name="Prigge M."/>
            <person name="Rensing S.A."/>
            <person name="Riano-Pachon D.M."/>
            <person name="Roberts A.W."/>
            <person name="Sato Y."/>
            <person name="Scheller H.V."/>
            <person name="Schulz B."/>
            <person name="Schulz C."/>
            <person name="Shakirov E.V."/>
            <person name="Shibagaki N."/>
            <person name="Shinohara N."/>
            <person name="Shippen D.E."/>
            <person name="Soerensen I."/>
            <person name="Sotooka R."/>
            <person name="Sugimoto N."/>
            <person name="Sugita M."/>
            <person name="Sumikawa N."/>
            <person name="Tanurdzic M."/>
            <person name="Theissen G."/>
            <person name="Ulvskov P."/>
            <person name="Wakazuki S."/>
            <person name="Weng J.K."/>
            <person name="Willats W.W."/>
            <person name="Wipf D."/>
            <person name="Wolf P.G."/>
            <person name="Yang L."/>
            <person name="Zimmer A.D."/>
            <person name="Zhu Q."/>
            <person name="Mitros T."/>
            <person name="Hellsten U."/>
            <person name="Loque D."/>
            <person name="Otillar R."/>
            <person name="Salamov A."/>
            <person name="Schmutz J."/>
            <person name="Shapiro H."/>
            <person name="Lindquist E."/>
            <person name="Lucas S."/>
            <person name="Rokhsar D."/>
            <person name="Grigoriev I.V."/>
        </authorList>
    </citation>
    <scope>NUCLEOTIDE SEQUENCE [LARGE SCALE GENOMIC DNA]</scope>
</reference>
<name>D8QYZ0_SELML</name>
<keyword evidence="3" id="KW-1185">Reference proteome</keyword>
<gene>
    <name evidence="2" type="ORF">SELMODRAFT_69021</name>
</gene>
<accession>D8QYZ0</accession>